<evidence type="ECO:0000313" key="3">
    <source>
        <dbReference type="Proteomes" id="UP001197247"/>
    </source>
</evidence>
<keyword evidence="1" id="KW-0732">Signal</keyword>
<name>A0ABS5TQX7_9ACTN</name>
<feature type="signal peptide" evidence="1">
    <location>
        <begin position="1"/>
        <end position="19"/>
    </location>
</feature>
<protein>
    <submittedName>
        <fullName evidence="2">Uncharacterized protein</fullName>
    </submittedName>
</protein>
<keyword evidence="3" id="KW-1185">Reference proteome</keyword>
<organism evidence="2 3">
    <name type="scientific">Kineosporia corallincola</name>
    <dbReference type="NCBI Taxonomy" id="2835133"/>
    <lineage>
        <taxon>Bacteria</taxon>
        <taxon>Bacillati</taxon>
        <taxon>Actinomycetota</taxon>
        <taxon>Actinomycetes</taxon>
        <taxon>Kineosporiales</taxon>
        <taxon>Kineosporiaceae</taxon>
        <taxon>Kineosporia</taxon>
    </lineage>
</organism>
<dbReference type="RefSeq" id="WP_214159672.1">
    <property type="nucleotide sequence ID" value="NZ_JAHBAY010000015.1"/>
</dbReference>
<feature type="chain" id="PRO_5046307758" evidence="1">
    <location>
        <begin position="20"/>
        <end position="295"/>
    </location>
</feature>
<accession>A0ABS5TQX7</accession>
<evidence type="ECO:0000256" key="1">
    <source>
        <dbReference type="SAM" id="SignalP"/>
    </source>
</evidence>
<proteinExistence type="predicted"/>
<evidence type="ECO:0000313" key="2">
    <source>
        <dbReference type="EMBL" id="MBT0773144.1"/>
    </source>
</evidence>
<comment type="caution">
    <text evidence="2">The sequence shown here is derived from an EMBL/GenBank/DDBJ whole genome shotgun (WGS) entry which is preliminary data.</text>
</comment>
<dbReference type="Proteomes" id="UP001197247">
    <property type="component" value="Unassembled WGS sequence"/>
</dbReference>
<dbReference type="EMBL" id="JAHBAY010000015">
    <property type="protein sequence ID" value="MBT0773144.1"/>
    <property type="molecule type" value="Genomic_DNA"/>
</dbReference>
<reference evidence="2 3" key="1">
    <citation type="submission" date="2021-05" db="EMBL/GenBank/DDBJ databases">
        <title>Kineosporia and Streptomyces sp. nov. two new marine actinobacteria isolated from Coral.</title>
        <authorList>
            <person name="Buangrab K."/>
            <person name="Sutthacheep M."/>
            <person name="Yeemin T."/>
            <person name="Harunari E."/>
            <person name="Igarashi Y."/>
            <person name="Kanchanasin P."/>
            <person name="Tanasupawat S."/>
            <person name="Phongsopitanun W."/>
        </authorList>
    </citation>
    <scope>NUCLEOTIDE SEQUENCE [LARGE SCALE GENOMIC DNA]</scope>
    <source>
        <strain evidence="2 3">J2-2</strain>
    </source>
</reference>
<sequence length="295" mass="30407">MKKVTAVGAAALVVGGVLAGGVTLLAPAAQAAQASPAGQAVRAGRATPVRPAAAATLPQAGHQTAYVQRADTVTVYRDGTMQAQVTAESAAHPRGKGKLVLTVAAKKDFSFRAGQWLWEDPDGGDHEAVNTRRKISVPAGTTQTVSINYSGVGNGDVIWTPDASSVAGAWYVKGAAVQGASKFLPTSYVQQGGTVSVYRAGKVVARVTPRSAEHADGKGTLKLDVEAVKKFSVVPASFLWEDADGGDHEAIGDKKAVTVKAKTSKTVTVKYADVAEGTIVWSPRDDSVAGAWTVD</sequence>
<gene>
    <name evidence="2" type="ORF">KIH74_29640</name>
</gene>